<dbReference type="Pfam" id="PF00270">
    <property type="entry name" value="DEAD"/>
    <property type="match status" value="1"/>
</dbReference>
<keyword evidence="4" id="KW-0378">Hydrolase</keyword>
<protein>
    <recommendedName>
        <fullName evidence="11">ATP-dependent DNA helicase RecQ</fullName>
        <ecNumber evidence="10">5.6.2.4</ecNumber>
    </recommendedName>
    <alternativeName>
        <fullName evidence="12">DNA 3'-5' helicase RecQ</fullName>
    </alternativeName>
</protein>
<dbReference type="EMBL" id="CP081495">
    <property type="protein sequence ID" value="UYW00442.1"/>
    <property type="molecule type" value="Genomic_DNA"/>
</dbReference>
<evidence type="ECO:0000256" key="8">
    <source>
        <dbReference type="ARBA" id="ARBA00023235"/>
    </source>
</evidence>
<dbReference type="PANTHER" id="PTHR13710:SF105">
    <property type="entry name" value="ATP-DEPENDENT DNA HELICASE Q1"/>
    <property type="match status" value="1"/>
</dbReference>
<evidence type="ECO:0000256" key="3">
    <source>
        <dbReference type="ARBA" id="ARBA00022741"/>
    </source>
</evidence>
<dbReference type="InterPro" id="IPR036388">
    <property type="entry name" value="WH-like_DNA-bd_sf"/>
</dbReference>
<dbReference type="InterPro" id="IPR027417">
    <property type="entry name" value="P-loop_NTPase"/>
</dbReference>
<evidence type="ECO:0000256" key="9">
    <source>
        <dbReference type="ARBA" id="ARBA00034617"/>
    </source>
</evidence>
<evidence type="ECO:0000313" key="15">
    <source>
        <dbReference type="EMBL" id="UYW00442.1"/>
    </source>
</evidence>
<keyword evidence="8" id="KW-0413">Isomerase</keyword>
<evidence type="ECO:0000256" key="5">
    <source>
        <dbReference type="ARBA" id="ARBA00022806"/>
    </source>
</evidence>
<feature type="domain" description="Helicase C-terminal" evidence="14">
    <location>
        <begin position="217"/>
        <end position="363"/>
    </location>
</feature>
<keyword evidence="7" id="KW-0238">DNA-binding</keyword>
<evidence type="ECO:0000259" key="13">
    <source>
        <dbReference type="PROSITE" id="PS51192"/>
    </source>
</evidence>
<dbReference type="InterPro" id="IPR001650">
    <property type="entry name" value="Helicase_C-like"/>
</dbReference>
<dbReference type="InterPro" id="IPR014001">
    <property type="entry name" value="Helicase_ATP-bd"/>
</dbReference>
<evidence type="ECO:0000256" key="6">
    <source>
        <dbReference type="ARBA" id="ARBA00022840"/>
    </source>
</evidence>
<evidence type="ECO:0000256" key="10">
    <source>
        <dbReference type="ARBA" id="ARBA00034808"/>
    </source>
</evidence>
<dbReference type="SMART" id="SM00487">
    <property type="entry name" value="DEXDc"/>
    <property type="match status" value="1"/>
</dbReference>
<dbReference type="GO" id="GO:0004386">
    <property type="term" value="F:helicase activity"/>
    <property type="evidence" value="ECO:0007669"/>
    <property type="project" value="UniProtKB-KW"/>
</dbReference>
<dbReference type="RefSeq" id="WP_264432181.1">
    <property type="nucleotide sequence ID" value="NZ_CP081495.1"/>
</dbReference>
<dbReference type="PANTHER" id="PTHR13710">
    <property type="entry name" value="DNA HELICASE RECQ FAMILY MEMBER"/>
    <property type="match status" value="1"/>
</dbReference>
<dbReference type="Pfam" id="PF16124">
    <property type="entry name" value="RecQ_Zn_bind"/>
    <property type="match status" value="1"/>
</dbReference>
<dbReference type="InterPro" id="IPR011545">
    <property type="entry name" value="DEAD/DEAH_box_helicase_dom"/>
</dbReference>
<dbReference type="CDD" id="cd17920">
    <property type="entry name" value="DEXHc_RecQ"/>
    <property type="match status" value="1"/>
</dbReference>
<accession>A0ABY6LVT1</accession>
<feature type="domain" description="Helicase ATP-binding" evidence="13">
    <location>
        <begin position="25"/>
        <end position="193"/>
    </location>
</feature>
<dbReference type="InterPro" id="IPR032284">
    <property type="entry name" value="RecQ_Zn-bd"/>
</dbReference>
<evidence type="ECO:0000256" key="7">
    <source>
        <dbReference type="ARBA" id="ARBA00023125"/>
    </source>
</evidence>
<evidence type="ECO:0000259" key="14">
    <source>
        <dbReference type="PROSITE" id="PS51194"/>
    </source>
</evidence>
<name>A0ABY6LVT1_9FLAO</name>
<evidence type="ECO:0000256" key="11">
    <source>
        <dbReference type="ARBA" id="ARBA00044535"/>
    </source>
</evidence>
<evidence type="ECO:0000313" key="16">
    <source>
        <dbReference type="Proteomes" id="UP001163328"/>
    </source>
</evidence>
<dbReference type="InterPro" id="IPR004589">
    <property type="entry name" value="DNA_helicase_ATP-dep_RecQ"/>
</dbReference>
<keyword evidence="16" id="KW-1185">Reference proteome</keyword>
<comment type="similarity">
    <text evidence="1">Belongs to the helicase family. RecQ subfamily.</text>
</comment>
<dbReference type="PROSITE" id="PS51192">
    <property type="entry name" value="HELICASE_ATP_BIND_1"/>
    <property type="match status" value="1"/>
</dbReference>
<proteinExistence type="inferred from homology"/>
<gene>
    <name evidence="15" type="ORF">K5I29_07690</name>
</gene>
<dbReference type="NCBIfam" id="TIGR00614">
    <property type="entry name" value="recQ_fam"/>
    <property type="match status" value="1"/>
</dbReference>
<keyword evidence="2" id="KW-0479">Metal-binding</keyword>
<dbReference type="Gene3D" id="3.40.50.300">
    <property type="entry name" value="P-loop containing nucleotide triphosphate hydrolases"/>
    <property type="match status" value="2"/>
</dbReference>
<dbReference type="SMART" id="SM00490">
    <property type="entry name" value="HELICc"/>
    <property type="match status" value="1"/>
</dbReference>
<keyword evidence="3" id="KW-0547">Nucleotide-binding</keyword>
<dbReference type="PROSITE" id="PS51194">
    <property type="entry name" value="HELICASE_CTER"/>
    <property type="match status" value="1"/>
</dbReference>
<keyword evidence="6" id="KW-0067">ATP-binding</keyword>
<evidence type="ECO:0000256" key="12">
    <source>
        <dbReference type="ARBA" id="ARBA00044550"/>
    </source>
</evidence>
<dbReference type="Pfam" id="PF00271">
    <property type="entry name" value="Helicase_C"/>
    <property type="match status" value="1"/>
</dbReference>
<keyword evidence="5 15" id="KW-0347">Helicase</keyword>
<organism evidence="15 16">
    <name type="scientific">Flavobacterium agricola</name>
    <dbReference type="NCBI Taxonomy" id="2870839"/>
    <lineage>
        <taxon>Bacteria</taxon>
        <taxon>Pseudomonadati</taxon>
        <taxon>Bacteroidota</taxon>
        <taxon>Flavobacteriia</taxon>
        <taxon>Flavobacteriales</taxon>
        <taxon>Flavobacteriaceae</taxon>
        <taxon>Flavobacterium</taxon>
    </lineage>
</organism>
<dbReference type="SUPFAM" id="SSF52540">
    <property type="entry name" value="P-loop containing nucleoside triphosphate hydrolases"/>
    <property type="match status" value="1"/>
</dbReference>
<evidence type="ECO:0000256" key="1">
    <source>
        <dbReference type="ARBA" id="ARBA00005446"/>
    </source>
</evidence>
<dbReference type="Proteomes" id="UP001163328">
    <property type="component" value="Chromosome"/>
</dbReference>
<comment type="catalytic activity">
    <reaction evidence="9">
        <text>Couples ATP hydrolysis with the unwinding of duplex DNA by translocating in the 3'-5' direction.</text>
        <dbReference type="EC" id="5.6.2.4"/>
    </reaction>
</comment>
<evidence type="ECO:0000256" key="4">
    <source>
        <dbReference type="ARBA" id="ARBA00022801"/>
    </source>
</evidence>
<evidence type="ECO:0000256" key="2">
    <source>
        <dbReference type="ARBA" id="ARBA00022723"/>
    </source>
</evidence>
<dbReference type="EC" id="5.6.2.4" evidence="10"/>
<reference evidence="15" key="1">
    <citation type="submission" date="2021-08" db="EMBL/GenBank/DDBJ databases">
        <title>Flavobacterium sp. strain CC-SYL302.</title>
        <authorList>
            <person name="Lin S.-Y."/>
            <person name="Lee T.-H."/>
            <person name="Young C.-C."/>
        </authorList>
    </citation>
    <scope>NUCLEOTIDE SEQUENCE</scope>
    <source>
        <strain evidence="15">CC-SYL302</strain>
    </source>
</reference>
<dbReference type="Gene3D" id="1.10.10.10">
    <property type="entry name" value="Winged helix-like DNA-binding domain superfamily/Winged helix DNA-binding domain"/>
    <property type="match status" value="1"/>
</dbReference>
<sequence>MTNALDVLKKYWGFDEFRAPQNQIIESVLNGNDTLALLPTGGGKSICFQVPALMKPGICLVVSPLIALIQDQIQNLEKKNIKALTLSGGLSFTDTSNLLDNLHFGGYKFLYISPEKLQTDWIFERIQKLNINLIAIDEAHCISQWGHDFRPAYTQLKKLRESFKNIPIIALTASATPKVQADICTQLDLKNVAVFKKSFTRENLAYFVVPFQDKLYKIQQILTKNTGTSIIYVTSRKACIEIANQLNSLQFKATYFHGGISRHEKQKNMDLWLQNQVQVIVATNAFGMGIDKPDVRTVIHYHVPENLENYYQEAGRAGRDGQKAFAIILNAPHDITNTENQFLSNLPTKDFVQLIYKKLNQYFRIAYAEGQNETFTFSLEHFCMKYDLPITKTYNAIQFLDTQGVISLSKEFNNQAKMQFVVPSKEIIRYCSIYNEDANIVESILRMYPGIFEIEMAIRIEHIAAKNNTTNEKVVAVLNKLAEKQIAEIDLSTTDSKITFNQIREDELTINRIAKNIKRQNQDKIERFEAIKNYITDETLCKNKIITAYFDEAATADCGICSVCIAKKGKKTDAKSIRNNILTTIQKQPKTARELEQELQIEAEQLLSELLYLLEEEQIKVNDKNKYHI</sequence>